<dbReference type="PANTHER" id="PTHR30203:SF33">
    <property type="entry name" value="BLR4455 PROTEIN"/>
    <property type="match status" value="1"/>
</dbReference>
<keyword evidence="2" id="KW-0564">Palmitate</keyword>
<reference evidence="3 4" key="1">
    <citation type="submission" date="2020-04" db="EMBL/GenBank/DDBJ databases">
        <title>Flammeovirga sp. SR4, a novel species isolated from seawater.</title>
        <authorList>
            <person name="Wang X."/>
        </authorList>
    </citation>
    <scope>NUCLEOTIDE SEQUENCE [LARGE SCALE GENOMIC DNA]</scope>
    <source>
        <strain evidence="3 4">ATCC 23126</strain>
    </source>
</reference>
<protein>
    <submittedName>
        <fullName evidence="3">TolC family protein</fullName>
    </submittedName>
</protein>
<keyword evidence="2" id="KW-0472">Membrane</keyword>
<dbReference type="GO" id="GO:0015562">
    <property type="term" value="F:efflux transmembrane transporter activity"/>
    <property type="evidence" value="ECO:0007669"/>
    <property type="project" value="InterPro"/>
</dbReference>
<dbReference type="EMBL" id="JABANE010000001">
    <property type="protein sequence ID" value="NME66434.1"/>
    <property type="molecule type" value="Genomic_DNA"/>
</dbReference>
<accession>A0A7X9P0K2</accession>
<dbReference type="Gene3D" id="2.20.200.10">
    <property type="entry name" value="Outer membrane efflux proteins (OEP)"/>
    <property type="match status" value="1"/>
</dbReference>
<evidence type="ECO:0000313" key="3">
    <source>
        <dbReference type="EMBL" id="NME66434.1"/>
    </source>
</evidence>
<organism evidence="3 4">
    <name type="scientific">Flammeovirga aprica JL-4</name>
    <dbReference type="NCBI Taxonomy" id="694437"/>
    <lineage>
        <taxon>Bacteria</taxon>
        <taxon>Pseudomonadati</taxon>
        <taxon>Bacteroidota</taxon>
        <taxon>Cytophagia</taxon>
        <taxon>Cytophagales</taxon>
        <taxon>Flammeovirgaceae</taxon>
        <taxon>Flammeovirga</taxon>
    </lineage>
</organism>
<dbReference type="SUPFAM" id="SSF56954">
    <property type="entry name" value="Outer membrane efflux proteins (OEP)"/>
    <property type="match status" value="1"/>
</dbReference>
<dbReference type="Gene3D" id="1.20.1600.10">
    <property type="entry name" value="Outer membrane efflux proteins (OEP)"/>
    <property type="match status" value="1"/>
</dbReference>
<dbReference type="InterPro" id="IPR003423">
    <property type="entry name" value="OMP_efflux"/>
</dbReference>
<dbReference type="NCBIfam" id="TIGR01845">
    <property type="entry name" value="outer_NodT"/>
    <property type="match status" value="1"/>
</dbReference>
<keyword evidence="2" id="KW-0812">Transmembrane</keyword>
<dbReference type="Proteomes" id="UP000576082">
    <property type="component" value="Unassembled WGS sequence"/>
</dbReference>
<keyword evidence="2" id="KW-1134">Transmembrane beta strand</keyword>
<dbReference type="PANTHER" id="PTHR30203">
    <property type="entry name" value="OUTER MEMBRANE CATION EFFLUX PROTEIN"/>
    <property type="match status" value="1"/>
</dbReference>
<evidence type="ECO:0000256" key="2">
    <source>
        <dbReference type="RuleBase" id="RU362097"/>
    </source>
</evidence>
<evidence type="ECO:0000256" key="1">
    <source>
        <dbReference type="ARBA" id="ARBA00007613"/>
    </source>
</evidence>
<comment type="similarity">
    <text evidence="1 2">Belongs to the outer membrane factor (OMF) (TC 1.B.17) family.</text>
</comment>
<comment type="subcellular location">
    <subcellularLocation>
        <location evidence="2">Cell membrane</location>
        <topology evidence="2">Lipid-anchor</topology>
    </subcellularLocation>
</comment>
<dbReference type="AlphaFoldDB" id="A0A7X9P0K2"/>
<dbReference type="Pfam" id="PF02321">
    <property type="entry name" value="OEP"/>
    <property type="match status" value="2"/>
</dbReference>
<keyword evidence="4" id="KW-1185">Reference proteome</keyword>
<comment type="caution">
    <text evidence="3">The sequence shown here is derived from an EMBL/GenBank/DDBJ whole genome shotgun (WGS) entry which is preliminary data.</text>
</comment>
<dbReference type="InterPro" id="IPR010131">
    <property type="entry name" value="MdtP/NodT-like"/>
</dbReference>
<name>A0A7X9P0K2_9BACT</name>
<evidence type="ECO:0000313" key="4">
    <source>
        <dbReference type="Proteomes" id="UP000576082"/>
    </source>
</evidence>
<keyword evidence="2" id="KW-0449">Lipoprotein</keyword>
<gene>
    <name evidence="3" type="ORF">HHU12_00530</name>
</gene>
<proteinExistence type="inferred from homology"/>
<dbReference type="GO" id="GO:0005886">
    <property type="term" value="C:plasma membrane"/>
    <property type="evidence" value="ECO:0007669"/>
    <property type="project" value="UniProtKB-SubCell"/>
</dbReference>
<sequence length="453" mass="50152">MGKNYEAPEIDTPLEYRFGVDTLVSTENDTIGWWTLIQDKVLDSLIVVALENNQDVKVAMQRIVEAEKLYRIQKVNTRPQFGYDGNYTYGNYGGFVLPNGASDNYYVGASLNWEIDLWGKNKRLSEAANANYLGTIYGLRAVQISLISEVTAAYVQLLENKASLVVAQETLASRDSSMIIMEARYKQGTIPELDLNQAQIQQAIAESSVPIYKRGIALSENLLSVLIGANPRSYLTGLALENQIKPPVIPAGIPSDLLKRRPDLLRAEQDIVAQNAQVGAAIANRFPTISITGAGGIASQALSATNTGGAAEAWNIGAGLTGPLFQWGRNKRQVEVEKARLEASIQEYERSAIVAFREVEDALASIQFYEEERIAREKHTRAAVNAEYLSKQRYDRGVTSYLEYLEQQRQAFDAELNLVKVQSNILTSYIQLYKALGGGWITPQEQQDAQGNN</sequence>